<dbReference type="Proteomes" id="UP000019132">
    <property type="component" value="Unassembled WGS sequence"/>
</dbReference>
<keyword evidence="2" id="KW-1185">Reference proteome</keyword>
<dbReference type="EnsemblProtists" id="PYU1_T002638">
    <property type="protein sequence ID" value="PYU1_T002638"/>
    <property type="gene ID" value="PYU1_G002635"/>
</dbReference>
<reference evidence="2" key="1">
    <citation type="journal article" date="2010" name="Genome Biol.">
        <title>Genome sequence of the necrotrophic plant pathogen Pythium ultimum reveals original pathogenicity mechanisms and effector repertoire.</title>
        <authorList>
            <person name="Levesque C.A."/>
            <person name="Brouwer H."/>
            <person name="Cano L."/>
            <person name="Hamilton J.P."/>
            <person name="Holt C."/>
            <person name="Huitema E."/>
            <person name="Raffaele S."/>
            <person name="Robideau G.P."/>
            <person name="Thines M."/>
            <person name="Win J."/>
            <person name="Zerillo M.M."/>
            <person name="Beakes G.W."/>
            <person name="Boore J.L."/>
            <person name="Busam D."/>
            <person name="Dumas B."/>
            <person name="Ferriera S."/>
            <person name="Fuerstenberg S.I."/>
            <person name="Gachon C.M."/>
            <person name="Gaulin E."/>
            <person name="Govers F."/>
            <person name="Grenville-Briggs L."/>
            <person name="Horner N."/>
            <person name="Hostetler J."/>
            <person name="Jiang R.H."/>
            <person name="Johnson J."/>
            <person name="Krajaejun T."/>
            <person name="Lin H."/>
            <person name="Meijer H.J."/>
            <person name="Moore B."/>
            <person name="Morris P."/>
            <person name="Phuntmart V."/>
            <person name="Puiu D."/>
            <person name="Shetty J."/>
            <person name="Stajich J.E."/>
            <person name="Tripathy S."/>
            <person name="Wawra S."/>
            <person name="van West P."/>
            <person name="Whitty B.R."/>
            <person name="Coutinho P.M."/>
            <person name="Henrissat B."/>
            <person name="Martin F."/>
            <person name="Thomas P.D."/>
            <person name="Tyler B.M."/>
            <person name="De Vries R.P."/>
            <person name="Kamoun S."/>
            <person name="Yandell M."/>
            <person name="Tisserat N."/>
            <person name="Buell C.R."/>
        </authorList>
    </citation>
    <scope>NUCLEOTIDE SEQUENCE</scope>
    <source>
        <strain evidence="2">DAOM:BR144</strain>
    </source>
</reference>
<sequence>MLDIGYEAHEKTVGLWWSDHGHTLPRLEQSAVVAVRDYEELCILSFEYLDAFRRTLEVYFNLTSGITVPKFRLAALHQWFGASFLERKAFFPMVVVQSMAARVWKDLNFEEILCNLLLDRDENVVLGAISLME</sequence>
<dbReference type="InParanoid" id="K3WCE7"/>
<protein>
    <submittedName>
        <fullName evidence="1">Uncharacterized protein</fullName>
    </submittedName>
</protein>
<evidence type="ECO:0000313" key="2">
    <source>
        <dbReference type="Proteomes" id="UP000019132"/>
    </source>
</evidence>
<evidence type="ECO:0000313" key="1">
    <source>
        <dbReference type="EnsemblProtists" id="PYU1_T002638"/>
    </source>
</evidence>
<name>K3WCE7_GLOUD</name>
<reference evidence="1" key="3">
    <citation type="submission" date="2014-11" db="UniProtKB">
        <authorList>
            <consortium name="EnsemblProtists"/>
        </authorList>
    </citation>
    <scope>IDENTIFICATION</scope>
    <source>
        <strain evidence="1">DAOM BR144</strain>
    </source>
</reference>
<proteinExistence type="predicted"/>
<dbReference type="HOGENOM" id="CLU_1912221_0_0_1"/>
<dbReference type="VEuPathDB" id="FungiDB:PYU1_G002635"/>
<reference evidence="2" key="2">
    <citation type="submission" date="2010-04" db="EMBL/GenBank/DDBJ databases">
        <authorList>
            <person name="Buell R."/>
            <person name="Hamilton J."/>
            <person name="Hostetler J."/>
        </authorList>
    </citation>
    <scope>NUCLEOTIDE SEQUENCE [LARGE SCALE GENOMIC DNA]</scope>
    <source>
        <strain evidence="2">DAOM:BR144</strain>
    </source>
</reference>
<accession>K3WCE7</accession>
<dbReference type="AlphaFoldDB" id="K3WCE7"/>
<organism evidence="1 2">
    <name type="scientific">Globisporangium ultimum (strain ATCC 200006 / CBS 805.95 / DAOM BR144)</name>
    <name type="common">Pythium ultimum</name>
    <dbReference type="NCBI Taxonomy" id="431595"/>
    <lineage>
        <taxon>Eukaryota</taxon>
        <taxon>Sar</taxon>
        <taxon>Stramenopiles</taxon>
        <taxon>Oomycota</taxon>
        <taxon>Peronosporomycetes</taxon>
        <taxon>Pythiales</taxon>
        <taxon>Pythiaceae</taxon>
        <taxon>Globisporangium</taxon>
    </lineage>
</organism>